<dbReference type="SUPFAM" id="SSF53474">
    <property type="entry name" value="alpha/beta-Hydrolases"/>
    <property type="match status" value="1"/>
</dbReference>
<dbReference type="Proteomes" id="UP000673691">
    <property type="component" value="Unassembled WGS sequence"/>
</dbReference>
<feature type="non-terminal residue" evidence="5">
    <location>
        <position position="1"/>
    </location>
</feature>
<dbReference type="GO" id="GO:0016042">
    <property type="term" value="P:lipid catabolic process"/>
    <property type="evidence" value="ECO:0007669"/>
    <property type="project" value="UniProtKB-KW"/>
</dbReference>
<dbReference type="PANTHER" id="PTHR10272">
    <property type="entry name" value="PLATELET-ACTIVATING FACTOR ACETYLHYDROLASE"/>
    <property type="match status" value="1"/>
</dbReference>
<gene>
    <name evidence="5" type="ORF">BJ554DRAFT_3400</name>
</gene>
<evidence type="ECO:0000313" key="6">
    <source>
        <dbReference type="Proteomes" id="UP000673691"/>
    </source>
</evidence>
<dbReference type="Gene3D" id="3.40.50.1820">
    <property type="entry name" value="alpha/beta hydrolase"/>
    <property type="match status" value="1"/>
</dbReference>
<keyword evidence="2" id="KW-0378">Hydrolase</keyword>
<sequence length="337" mass="35882">MAVTLLSKFSSIFAWPIPSVPKYSGPFAVGVHDIESTYPTVCAGLSVSSRDLASHGTVLVRLFYPAGPLTTGASRAPWLPHPPNEYASGYGALVRLPAWVSVPLFSAALLFTRGPAYMNARFLRPQEAAAAAAAFPPGRSDAARAEIQAEVAAIAASKRYPVVVFSHGLAGCRTTYSSICGELASHGMVVAAVEHRDGSAANTSYPSPAAEKPGATRVHYRLPPPVDDAKTFRTVQLEHRVDEVRLAVRLLRALDKGANVREKDDGWPHAGDFDLSHLCGALDLADNLFVAGHSFGAATALKSVSVKDNPFRAAVAFDPWMLTVEGIDVLRPVLVMN</sequence>
<evidence type="ECO:0000256" key="4">
    <source>
        <dbReference type="ARBA" id="ARBA00023098"/>
    </source>
</evidence>
<protein>
    <recommendedName>
        <fullName evidence="1">1-alkyl-2-acetylglycerophosphocholine esterase</fullName>
        <ecNumber evidence="1">3.1.1.47</ecNumber>
    </recommendedName>
</protein>
<dbReference type="AlphaFoldDB" id="A0A8H8DFJ4"/>
<accession>A0A8H8DFJ4</accession>
<keyword evidence="3" id="KW-0442">Lipid degradation</keyword>
<evidence type="ECO:0000313" key="5">
    <source>
        <dbReference type="EMBL" id="KAG5456759.1"/>
    </source>
</evidence>
<evidence type="ECO:0000256" key="1">
    <source>
        <dbReference type="ARBA" id="ARBA00013201"/>
    </source>
</evidence>
<dbReference type="OrthoDB" id="2363873at2759"/>
<dbReference type="GO" id="GO:0003847">
    <property type="term" value="F:1-alkyl-2-acetylglycerophosphocholine esterase activity"/>
    <property type="evidence" value="ECO:0007669"/>
    <property type="project" value="UniProtKB-EC"/>
</dbReference>
<evidence type="ECO:0000256" key="3">
    <source>
        <dbReference type="ARBA" id="ARBA00022963"/>
    </source>
</evidence>
<keyword evidence="6" id="KW-1185">Reference proteome</keyword>
<feature type="non-terminal residue" evidence="5">
    <location>
        <position position="337"/>
    </location>
</feature>
<reference evidence="5 6" key="1">
    <citation type="journal article" name="Sci. Rep.">
        <title>Genome-scale phylogenetic analyses confirm Olpidium as the closest living zoosporic fungus to the non-flagellated, terrestrial fungi.</title>
        <authorList>
            <person name="Chang Y."/>
            <person name="Rochon D."/>
            <person name="Sekimoto S."/>
            <person name="Wang Y."/>
            <person name="Chovatia M."/>
            <person name="Sandor L."/>
            <person name="Salamov A."/>
            <person name="Grigoriev I.V."/>
            <person name="Stajich J.E."/>
            <person name="Spatafora J.W."/>
        </authorList>
    </citation>
    <scope>NUCLEOTIDE SEQUENCE [LARGE SCALE GENOMIC DNA]</scope>
    <source>
        <strain evidence="5">S191</strain>
    </source>
</reference>
<keyword evidence="4" id="KW-0443">Lipid metabolism</keyword>
<name>A0A8H8DFJ4_9FUNG</name>
<evidence type="ECO:0000256" key="2">
    <source>
        <dbReference type="ARBA" id="ARBA00022801"/>
    </source>
</evidence>
<comment type="caution">
    <text evidence="5">The sequence shown here is derived from an EMBL/GenBank/DDBJ whole genome shotgun (WGS) entry which is preliminary data.</text>
</comment>
<dbReference type="Pfam" id="PF03403">
    <property type="entry name" value="PAF-AH_p_II"/>
    <property type="match status" value="2"/>
</dbReference>
<dbReference type="PANTHER" id="PTHR10272:SF0">
    <property type="entry name" value="PLATELET-ACTIVATING FACTOR ACETYLHYDROLASE"/>
    <property type="match status" value="1"/>
</dbReference>
<organism evidence="5 6">
    <name type="scientific">Olpidium bornovanus</name>
    <dbReference type="NCBI Taxonomy" id="278681"/>
    <lineage>
        <taxon>Eukaryota</taxon>
        <taxon>Fungi</taxon>
        <taxon>Fungi incertae sedis</taxon>
        <taxon>Olpidiomycota</taxon>
        <taxon>Olpidiomycotina</taxon>
        <taxon>Olpidiomycetes</taxon>
        <taxon>Olpidiales</taxon>
        <taxon>Olpidiaceae</taxon>
        <taxon>Olpidium</taxon>
    </lineage>
</organism>
<dbReference type="EC" id="3.1.1.47" evidence="1"/>
<dbReference type="InterPro" id="IPR029058">
    <property type="entry name" value="AB_hydrolase_fold"/>
</dbReference>
<proteinExistence type="predicted"/>
<dbReference type="EMBL" id="JAEFCI010011202">
    <property type="protein sequence ID" value="KAG5456759.1"/>
    <property type="molecule type" value="Genomic_DNA"/>
</dbReference>